<accession>A0AAT9GLY4</accession>
<name>A0AAT9GLY4_9BACT</name>
<gene>
    <name evidence="1" type="ORF">KACHI17_25840</name>
</gene>
<protein>
    <submittedName>
        <fullName evidence="1">Uncharacterized protein</fullName>
    </submittedName>
</protein>
<evidence type="ECO:0000313" key="1">
    <source>
        <dbReference type="EMBL" id="BFG71703.1"/>
    </source>
</evidence>
<dbReference type="AlphaFoldDB" id="A0AAT9GLY4"/>
<organism evidence="1">
    <name type="scientific">Sediminibacterium sp. KACHI17</name>
    <dbReference type="NCBI Taxonomy" id="1751071"/>
    <lineage>
        <taxon>Bacteria</taxon>
        <taxon>Pseudomonadati</taxon>
        <taxon>Bacteroidota</taxon>
        <taxon>Chitinophagia</taxon>
        <taxon>Chitinophagales</taxon>
        <taxon>Chitinophagaceae</taxon>
        <taxon>Sediminibacterium</taxon>
    </lineage>
</organism>
<reference evidence="1" key="1">
    <citation type="submission" date="2024-02" db="EMBL/GenBank/DDBJ databases">
        <title>Sediminibacterium planktonica sp. nov. and Sediminibacterium longus sp. nov., isolated from surface lake and river water.</title>
        <authorList>
            <person name="Watanabe K."/>
            <person name="Takemine S."/>
            <person name="Ishii Y."/>
            <person name="Ogata Y."/>
            <person name="Shindo C."/>
            <person name="Suda W."/>
        </authorList>
    </citation>
    <scope>NUCLEOTIDE SEQUENCE</scope>
    <source>
        <strain evidence="1">KACHI17</strain>
    </source>
</reference>
<proteinExistence type="predicted"/>
<sequence>MCWRYQNVKKEDFFRTVQQFPHLKYQAEKQTTMKRNSFIVLTSLFLLITAGCEKNEQTNTEGCIRVKVLDAVCNTAVLQILDPAYYHLGENGYQKNGVTYDHVFGTSMPCRLPNNTSPGRPEQGVADKPMYVKIIDQPEPSDPNCGTCLAVISNAPSKWLHVSFSPQCNSN</sequence>
<dbReference type="EMBL" id="AP029612">
    <property type="protein sequence ID" value="BFG71703.1"/>
    <property type="molecule type" value="Genomic_DNA"/>
</dbReference>